<protein>
    <recommendedName>
        <fullName evidence="3">BTB domain-containing protein</fullName>
    </recommendedName>
</protein>
<dbReference type="EMBL" id="VICG01000004">
    <property type="protein sequence ID" value="KAA8573234.1"/>
    <property type="molecule type" value="Genomic_DNA"/>
</dbReference>
<reference evidence="1 2" key="1">
    <citation type="submission" date="2019-06" db="EMBL/GenBank/DDBJ databases">
        <title>Genome Sequence of the Brown Rot Fungal Pathogen Monilinia fructicola.</title>
        <authorList>
            <person name="De Miccolis Angelini R.M."/>
            <person name="Landi L."/>
            <person name="Abate D."/>
            <person name="Pollastro S."/>
            <person name="Romanazzi G."/>
            <person name="Faretra F."/>
        </authorList>
    </citation>
    <scope>NUCLEOTIDE SEQUENCE [LARGE SCALE GENOMIC DNA]</scope>
    <source>
        <strain evidence="1 2">Mfrc123</strain>
    </source>
</reference>
<accession>A0A5M9JUN5</accession>
<sequence>MGIIFSRGSKPSTDIIIPYSVKLLQEKLEAYRISEEASPSGFLVSSTKQLIPDIENPTSDDFFILVGNPGTPMHIHRDVLKEEVTRGYFQQVFGKRAQELSPFGGPCATLPWDDQYTVQMFLNWTLRLSLTSTDDFVCKRKFCTMEERSDILDKVLNLNLFAERCRITQLQDDSLALFIQLCKEERCPLQVDHVRKCYDNTTKHAKIRQFLLRLTLWIIRDRTRGEMIKRDWDMEEIIPLSSNAKDSQLEMDLRALIFHPSNGRDWEATDPRKAPPCEFHQHGIHNICPYGEVNGFQIVVDEQSGNTSAGGVTVDKQQSSGNKRLQWGFDLVPEILRPVRPLSYEIEAAEWEKWDDEK</sequence>
<evidence type="ECO:0000313" key="1">
    <source>
        <dbReference type="EMBL" id="KAA8573234.1"/>
    </source>
</evidence>
<name>A0A5M9JUN5_MONFR</name>
<evidence type="ECO:0008006" key="3">
    <source>
        <dbReference type="Google" id="ProtNLM"/>
    </source>
</evidence>
<dbReference type="Proteomes" id="UP000322873">
    <property type="component" value="Unassembled WGS sequence"/>
</dbReference>
<evidence type="ECO:0000313" key="2">
    <source>
        <dbReference type="Proteomes" id="UP000322873"/>
    </source>
</evidence>
<gene>
    <name evidence="1" type="ORF">EYC84_003731</name>
</gene>
<organism evidence="1 2">
    <name type="scientific">Monilinia fructicola</name>
    <name type="common">Brown rot fungus</name>
    <name type="synonym">Ciboria fructicola</name>
    <dbReference type="NCBI Taxonomy" id="38448"/>
    <lineage>
        <taxon>Eukaryota</taxon>
        <taxon>Fungi</taxon>
        <taxon>Dikarya</taxon>
        <taxon>Ascomycota</taxon>
        <taxon>Pezizomycotina</taxon>
        <taxon>Leotiomycetes</taxon>
        <taxon>Helotiales</taxon>
        <taxon>Sclerotiniaceae</taxon>
        <taxon>Monilinia</taxon>
    </lineage>
</organism>
<proteinExistence type="predicted"/>
<dbReference type="AlphaFoldDB" id="A0A5M9JUN5"/>
<comment type="caution">
    <text evidence="1">The sequence shown here is derived from an EMBL/GenBank/DDBJ whole genome shotgun (WGS) entry which is preliminary data.</text>
</comment>
<keyword evidence="2" id="KW-1185">Reference proteome</keyword>